<accession>A0A383D668</accession>
<dbReference type="AlphaFoldDB" id="A0A383D668"/>
<dbReference type="AntiFam" id="ANF00095">
    <property type="entry name" value="Shadow ORF (opposite ABC transporters)"/>
</dbReference>
<reference evidence="1" key="1">
    <citation type="submission" date="2018-05" db="EMBL/GenBank/DDBJ databases">
        <authorList>
            <person name="Lanie J.A."/>
            <person name="Ng W.-L."/>
            <person name="Kazmierczak K.M."/>
            <person name="Andrzejewski T.M."/>
            <person name="Davidsen T.M."/>
            <person name="Wayne K.J."/>
            <person name="Tettelin H."/>
            <person name="Glass J.I."/>
            <person name="Rusch D."/>
            <person name="Podicherti R."/>
            <person name="Tsui H.-C.T."/>
            <person name="Winkler M.E."/>
        </authorList>
    </citation>
    <scope>NUCLEOTIDE SEQUENCE</scope>
</reference>
<feature type="non-terminal residue" evidence="1">
    <location>
        <position position="172"/>
    </location>
</feature>
<gene>
    <name evidence="1" type="ORF">METZ01_LOCUS492654</name>
</gene>
<evidence type="ECO:0000313" key="1">
    <source>
        <dbReference type="EMBL" id="SVE39800.1"/>
    </source>
</evidence>
<sequence>VYPRLCVLEIFRDQSIKKMDLSFGVFRDIVLVRNNNDRLPLTIQLHEHAHHLLTSDRIEVSRRLIRQEEGWIVDKRSSDGHTLPLSPGEFGWSMTHTIAQANENQLLFSSAPALLRTHTGIDKREFDVVECSRARKQVKGLEDESNLPVAYAGELVVAQVAYLGAIQPITAI</sequence>
<name>A0A383D668_9ZZZZ</name>
<feature type="non-terminal residue" evidence="1">
    <location>
        <position position="1"/>
    </location>
</feature>
<organism evidence="1">
    <name type="scientific">marine metagenome</name>
    <dbReference type="NCBI Taxonomy" id="408172"/>
    <lineage>
        <taxon>unclassified sequences</taxon>
        <taxon>metagenomes</taxon>
        <taxon>ecological metagenomes</taxon>
    </lineage>
</organism>
<proteinExistence type="predicted"/>
<protein>
    <submittedName>
        <fullName evidence="1">Uncharacterized protein</fullName>
    </submittedName>
</protein>
<dbReference type="EMBL" id="UINC01214529">
    <property type="protein sequence ID" value="SVE39800.1"/>
    <property type="molecule type" value="Genomic_DNA"/>
</dbReference>